<dbReference type="PANTHER" id="PTHR47465:SF4">
    <property type="entry name" value="REPRODUCTIVE HOMEOBOX 3A-RELATED"/>
    <property type="match status" value="1"/>
</dbReference>
<dbReference type="SUPFAM" id="SSF46689">
    <property type="entry name" value="Homeodomain-like"/>
    <property type="match status" value="1"/>
</dbReference>
<comment type="caution">
    <text evidence="8">The sequence shown here is derived from an EMBL/GenBank/DDBJ whole genome shotgun (WGS) entry which is preliminary data.</text>
</comment>
<dbReference type="GO" id="GO:0003677">
    <property type="term" value="F:DNA binding"/>
    <property type="evidence" value="ECO:0007669"/>
    <property type="project" value="UniProtKB-UniRule"/>
</dbReference>
<dbReference type="SMART" id="SM00389">
    <property type="entry name" value="HOX"/>
    <property type="match status" value="1"/>
</dbReference>
<evidence type="ECO:0000313" key="9">
    <source>
        <dbReference type="Proteomes" id="UP001152836"/>
    </source>
</evidence>
<reference evidence="8" key="1">
    <citation type="submission" date="2022-06" db="EMBL/GenBank/DDBJ databases">
        <authorList>
            <person name="Andreotti S."/>
            <person name="Wyler E."/>
        </authorList>
    </citation>
    <scope>NUCLEOTIDE SEQUENCE</scope>
</reference>
<dbReference type="PROSITE" id="PS50071">
    <property type="entry name" value="HOMEOBOX_2"/>
    <property type="match status" value="1"/>
</dbReference>
<keyword evidence="3 4" id="KW-0539">Nucleus</keyword>
<dbReference type="AlphaFoldDB" id="A0AAU9YZV1"/>
<feature type="DNA-binding region" description="Homeobox" evidence="4">
    <location>
        <begin position="120"/>
        <end position="179"/>
    </location>
</feature>
<keyword evidence="1 4" id="KW-0238">DNA-binding</keyword>
<keyword evidence="2 4" id="KW-0371">Homeobox</keyword>
<dbReference type="PANTHER" id="PTHR47465">
    <property type="entry name" value="MCG113260-RELATED-RELATED"/>
    <property type="match status" value="1"/>
</dbReference>
<evidence type="ECO:0000313" key="8">
    <source>
        <dbReference type="EMBL" id="CAH6779927.1"/>
    </source>
</evidence>
<comment type="subcellular location">
    <subcellularLocation>
        <location evidence="4 5">Nucleus</location>
    </subcellularLocation>
</comment>
<evidence type="ECO:0000256" key="5">
    <source>
        <dbReference type="RuleBase" id="RU000682"/>
    </source>
</evidence>
<feature type="region of interest" description="Disordered" evidence="6">
    <location>
        <begin position="49"/>
        <end position="101"/>
    </location>
</feature>
<feature type="compositionally biased region" description="Basic and acidic residues" evidence="6">
    <location>
        <begin position="49"/>
        <end position="58"/>
    </location>
</feature>
<evidence type="ECO:0000256" key="1">
    <source>
        <dbReference type="ARBA" id="ARBA00023125"/>
    </source>
</evidence>
<dbReference type="InterPro" id="IPR001356">
    <property type="entry name" value="HD"/>
</dbReference>
<evidence type="ECO:0000256" key="2">
    <source>
        <dbReference type="ARBA" id="ARBA00023155"/>
    </source>
</evidence>
<name>A0AAU9YZV1_PHORO</name>
<proteinExistence type="predicted"/>
<dbReference type="CDD" id="cd00086">
    <property type="entry name" value="homeodomain"/>
    <property type="match status" value="1"/>
</dbReference>
<protein>
    <submittedName>
        <fullName evidence="8">Rhox3c protein</fullName>
    </submittedName>
</protein>
<sequence length="181" mass="21223">MRSRLEEFCSRSRVTVLLGNGTTRGSRSVYSYSAKMDSIQVNKVLPIGEESKKEESGHGEPGWGATATQGESEKELSDDMNKEGGGAAVEGHNSEQQPNELIPRVMEDERVQSVPRQVPRRRLRHRFTQWQLEELERIFQTNRFLSIEARKQLARWMGVNEARVKRWFQKRREQYRRYKRL</sequence>
<evidence type="ECO:0000256" key="4">
    <source>
        <dbReference type="PROSITE-ProRule" id="PRU00108"/>
    </source>
</evidence>
<dbReference type="EMBL" id="CALSGD010000664">
    <property type="protein sequence ID" value="CAH6779927.1"/>
    <property type="molecule type" value="Genomic_DNA"/>
</dbReference>
<dbReference type="InterPro" id="IPR009057">
    <property type="entry name" value="Homeodomain-like_sf"/>
</dbReference>
<keyword evidence="9" id="KW-1185">Reference proteome</keyword>
<feature type="domain" description="Homeobox" evidence="7">
    <location>
        <begin position="118"/>
        <end position="178"/>
    </location>
</feature>
<dbReference type="Proteomes" id="UP001152836">
    <property type="component" value="Unassembled WGS sequence"/>
</dbReference>
<dbReference type="GO" id="GO:0005634">
    <property type="term" value="C:nucleus"/>
    <property type="evidence" value="ECO:0007669"/>
    <property type="project" value="UniProtKB-SubCell"/>
</dbReference>
<evidence type="ECO:0000259" key="7">
    <source>
        <dbReference type="PROSITE" id="PS50071"/>
    </source>
</evidence>
<dbReference type="Pfam" id="PF00046">
    <property type="entry name" value="Homeodomain"/>
    <property type="match status" value="1"/>
</dbReference>
<organism evidence="8 9">
    <name type="scientific">Phodopus roborovskii</name>
    <name type="common">Roborovski's desert hamster</name>
    <name type="synonym">Cricetulus roborovskii</name>
    <dbReference type="NCBI Taxonomy" id="109678"/>
    <lineage>
        <taxon>Eukaryota</taxon>
        <taxon>Metazoa</taxon>
        <taxon>Chordata</taxon>
        <taxon>Craniata</taxon>
        <taxon>Vertebrata</taxon>
        <taxon>Euteleostomi</taxon>
        <taxon>Mammalia</taxon>
        <taxon>Eutheria</taxon>
        <taxon>Euarchontoglires</taxon>
        <taxon>Glires</taxon>
        <taxon>Rodentia</taxon>
        <taxon>Myomorpha</taxon>
        <taxon>Muroidea</taxon>
        <taxon>Cricetidae</taxon>
        <taxon>Cricetinae</taxon>
        <taxon>Phodopus</taxon>
    </lineage>
</organism>
<gene>
    <name evidence="8" type="primary">Rhox3c</name>
    <name evidence="8" type="ORF">PHOROB_LOCUS3379</name>
</gene>
<feature type="compositionally biased region" description="Basic and acidic residues" evidence="6">
    <location>
        <begin position="71"/>
        <end position="82"/>
    </location>
</feature>
<accession>A0AAU9YZV1</accession>
<dbReference type="Gene3D" id="1.10.10.60">
    <property type="entry name" value="Homeodomain-like"/>
    <property type="match status" value="1"/>
</dbReference>
<evidence type="ECO:0000256" key="6">
    <source>
        <dbReference type="SAM" id="MobiDB-lite"/>
    </source>
</evidence>
<evidence type="ECO:0000256" key="3">
    <source>
        <dbReference type="ARBA" id="ARBA00023242"/>
    </source>
</evidence>